<reference evidence="9 10" key="1">
    <citation type="submission" date="2024-02" db="EMBL/GenBank/DDBJ databases">
        <title>Bacteria isolated from the canopy kelp, Nereocystis luetkeana.</title>
        <authorList>
            <person name="Pfister C.A."/>
            <person name="Younker I.T."/>
            <person name="Light S.H."/>
        </authorList>
    </citation>
    <scope>NUCLEOTIDE SEQUENCE [LARGE SCALE GENOMIC DNA]</scope>
    <source>
        <strain evidence="9 10">TI.2.07</strain>
    </source>
</reference>
<proteinExistence type="predicted"/>
<feature type="modified residue" description="4-aspartylphosphate" evidence="6">
    <location>
        <position position="58"/>
    </location>
</feature>
<evidence type="ECO:0000256" key="3">
    <source>
        <dbReference type="ARBA" id="ARBA00023015"/>
    </source>
</evidence>
<dbReference type="CDD" id="cd00009">
    <property type="entry name" value="AAA"/>
    <property type="match status" value="1"/>
</dbReference>
<dbReference type="SUPFAM" id="SSF46689">
    <property type="entry name" value="Homeodomain-like"/>
    <property type="match status" value="1"/>
</dbReference>
<dbReference type="InterPro" id="IPR003593">
    <property type="entry name" value="AAA+_ATPase"/>
</dbReference>
<protein>
    <submittedName>
        <fullName evidence="9">Sigma-54 dependent transcriptional regulator</fullName>
    </submittedName>
</protein>
<feature type="domain" description="Response regulatory" evidence="8">
    <location>
        <begin position="9"/>
        <end position="123"/>
    </location>
</feature>
<dbReference type="InterPro" id="IPR025943">
    <property type="entry name" value="Sigma_54_int_dom_ATP-bd_2"/>
</dbReference>
<dbReference type="PROSITE" id="PS50045">
    <property type="entry name" value="SIGMA54_INTERACT_4"/>
    <property type="match status" value="1"/>
</dbReference>
<comment type="caution">
    <text evidence="9">The sequence shown here is derived from an EMBL/GenBank/DDBJ whole genome shotgun (WGS) entry which is preliminary data.</text>
</comment>
<keyword evidence="1" id="KW-0547">Nucleotide-binding</keyword>
<dbReference type="SMART" id="SM00382">
    <property type="entry name" value="AAA"/>
    <property type="match status" value="1"/>
</dbReference>
<dbReference type="InterPro" id="IPR027417">
    <property type="entry name" value="P-loop_NTPase"/>
</dbReference>
<evidence type="ECO:0000256" key="1">
    <source>
        <dbReference type="ARBA" id="ARBA00022741"/>
    </source>
</evidence>
<dbReference type="Pfam" id="PF25601">
    <property type="entry name" value="AAA_lid_14"/>
    <property type="match status" value="1"/>
</dbReference>
<dbReference type="Proteomes" id="UP001366060">
    <property type="component" value="Unassembled WGS sequence"/>
</dbReference>
<dbReference type="PROSITE" id="PS00688">
    <property type="entry name" value="SIGMA54_INTERACT_3"/>
    <property type="match status" value="1"/>
</dbReference>
<dbReference type="PROSITE" id="PS00676">
    <property type="entry name" value="SIGMA54_INTERACT_2"/>
    <property type="match status" value="1"/>
</dbReference>
<evidence type="ECO:0000259" key="7">
    <source>
        <dbReference type="PROSITE" id="PS50045"/>
    </source>
</evidence>
<dbReference type="RefSeq" id="WP_341626587.1">
    <property type="nucleotide sequence ID" value="NZ_JBAKBA010000002.1"/>
</dbReference>
<feature type="domain" description="Sigma-54 factor interaction" evidence="7">
    <location>
        <begin position="148"/>
        <end position="377"/>
    </location>
</feature>
<evidence type="ECO:0000256" key="4">
    <source>
        <dbReference type="ARBA" id="ARBA00023125"/>
    </source>
</evidence>
<dbReference type="Pfam" id="PF00158">
    <property type="entry name" value="Sigma54_activat"/>
    <property type="match status" value="1"/>
</dbReference>
<dbReference type="InterPro" id="IPR002197">
    <property type="entry name" value="HTH_Fis"/>
</dbReference>
<dbReference type="Gene3D" id="3.40.50.2300">
    <property type="match status" value="1"/>
</dbReference>
<dbReference type="Gene3D" id="1.10.10.60">
    <property type="entry name" value="Homeodomain-like"/>
    <property type="match status" value="1"/>
</dbReference>
<dbReference type="InterPro" id="IPR058031">
    <property type="entry name" value="AAA_lid_NorR"/>
</dbReference>
<dbReference type="SUPFAM" id="SSF52540">
    <property type="entry name" value="P-loop containing nucleoside triphosphate hydrolases"/>
    <property type="match status" value="1"/>
</dbReference>
<dbReference type="InterPro" id="IPR002078">
    <property type="entry name" value="Sigma_54_int"/>
</dbReference>
<dbReference type="EMBL" id="JBAKBA010000002">
    <property type="protein sequence ID" value="MEL0657836.1"/>
    <property type="molecule type" value="Genomic_DNA"/>
</dbReference>
<keyword evidence="2" id="KW-0067">ATP-binding</keyword>
<dbReference type="InterPro" id="IPR001789">
    <property type="entry name" value="Sig_transdc_resp-reg_receiver"/>
</dbReference>
<keyword evidence="10" id="KW-1185">Reference proteome</keyword>
<dbReference type="Pfam" id="PF02954">
    <property type="entry name" value="HTH_8"/>
    <property type="match status" value="1"/>
</dbReference>
<sequence>MPITSQKTLVYIVEDSLSSGALYRSQLEKAGYEAKHFVDGYSALAAIKEKMPSVIIQDVCLPDISGLNVLQFVNRQESPARVIIITSNSSIEVAVDAMRLGGFDFIEKPFSRERMVTSVQDAVKQINLEKIESKTVKIEESMAPELSFIGESLAMKTVFRLLESALRSKASVFVTGESGTGKEVCAQYLHSYSARRDAPLIAINCAAIPGELFESEFFGHIKGSFSGAVSDRKGAVEAANGGTLFLDEICEMDLNLQAKLLRFLQTGTFSRVGSTDVIQSDVRVVCATNRHPAAEVGEGRFREDLYYRLNVIPIQLPPLRDRGNDILLLANAILTDKNEANNKEFNRFSLDVQSMFMKYDWPGNIRELQNIIENMVVIHSGNEVSIDMLPESFAQSGSHTIPSNTFATNNVNISSNYLAKNNRHNNSNSNTLAYQADIKDIIPMWLVEKNAIEKAIEICDGNIPLAAAHLGVSASTIYRKIKSW</sequence>
<dbReference type="Pfam" id="PF00072">
    <property type="entry name" value="Response_reg"/>
    <property type="match status" value="1"/>
</dbReference>
<evidence type="ECO:0000256" key="6">
    <source>
        <dbReference type="PROSITE-ProRule" id="PRU00169"/>
    </source>
</evidence>
<evidence type="ECO:0000313" key="10">
    <source>
        <dbReference type="Proteomes" id="UP001366060"/>
    </source>
</evidence>
<evidence type="ECO:0000256" key="5">
    <source>
        <dbReference type="ARBA" id="ARBA00023163"/>
    </source>
</evidence>
<dbReference type="PANTHER" id="PTHR32071">
    <property type="entry name" value="TRANSCRIPTIONAL REGULATORY PROTEIN"/>
    <property type="match status" value="1"/>
</dbReference>
<dbReference type="SUPFAM" id="SSF52172">
    <property type="entry name" value="CheY-like"/>
    <property type="match status" value="1"/>
</dbReference>
<dbReference type="SMART" id="SM00448">
    <property type="entry name" value="REC"/>
    <property type="match status" value="1"/>
</dbReference>
<keyword evidence="6" id="KW-0597">Phosphoprotein</keyword>
<dbReference type="InterPro" id="IPR011006">
    <property type="entry name" value="CheY-like_superfamily"/>
</dbReference>
<evidence type="ECO:0000313" key="9">
    <source>
        <dbReference type="EMBL" id="MEL0657836.1"/>
    </source>
</evidence>
<keyword evidence="5" id="KW-0804">Transcription</keyword>
<keyword evidence="3" id="KW-0805">Transcription regulation</keyword>
<accession>A0ABU9H7R3</accession>
<dbReference type="InterPro" id="IPR025944">
    <property type="entry name" value="Sigma_54_int_dom_CS"/>
</dbReference>
<keyword evidence="4" id="KW-0238">DNA-binding</keyword>
<dbReference type="Gene3D" id="1.10.8.60">
    <property type="match status" value="1"/>
</dbReference>
<evidence type="ECO:0000256" key="2">
    <source>
        <dbReference type="ARBA" id="ARBA00022840"/>
    </source>
</evidence>
<name>A0ABU9H7R3_9GAMM</name>
<dbReference type="PANTHER" id="PTHR32071:SF117">
    <property type="entry name" value="PTS-DEPENDENT DIHYDROXYACETONE KINASE OPERON REGULATORY PROTEIN-RELATED"/>
    <property type="match status" value="1"/>
</dbReference>
<dbReference type="InterPro" id="IPR009057">
    <property type="entry name" value="Homeodomain-like_sf"/>
</dbReference>
<dbReference type="Gene3D" id="3.40.50.300">
    <property type="entry name" value="P-loop containing nucleotide triphosphate hydrolases"/>
    <property type="match status" value="1"/>
</dbReference>
<dbReference type="PROSITE" id="PS50110">
    <property type="entry name" value="RESPONSE_REGULATORY"/>
    <property type="match status" value="1"/>
</dbReference>
<evidence type="ECO:0000259" key="8">
    <source>
        <dbReference type="PROSITE" id="PS50110"/>
    </source>
</evidence>
<gene>
    <name evidence="9" type="ORF">V6255_01690</name>
</gene>
<organism evidence="9 10">
    <name type="scientific">Psychromonas arctica</name>
    <dbReference type="NCBI Taxonomy" id="168275"/>
    <lineage>
        <taxon>Bacteria</taxon>
        <taxon>Pseudomonadati</taxon>
        <taxon>Pseudomonadota</taxon>
        <taxon>Gammaproteobacteria</taxon>
        <taxon>Alteromonadales</taxon>
        <taxon>Psychromonadaceae</taxon>
        <taxon>Psychromonas</taxon>
    </lineage>
</organism>